<dbReference type="Gene3D" id="3.40.50.2300">
    <property type="match status" value="1"/>
</dbReference>
<evidence type="ECO:0000259" key="2">
    <source>
        <dbReference type="PROSITE" id="PS50110"/>
    </source>
</evidence>
<keyword evidence="1" id="KW-0597">Phosphoprotein</keyword>
<gene>
    <name evidence="3" type="ORF">J0A67_10435</name>
</gene>
<evidence type="ECO:0000313" key="4">
    <source>
        <dbReference type="Proteomes" id="UP000664698"/>
    </source>
</evidence>
<evidence type="ECO:0000256" key="1">
    <source>
        <dbReference type="PROSITE-ProRule" id="PRU00169"/>
    </source>
</evidence>
<dbReference type="EMBL" id="JAFKCW010000002">
    <property type="protein sequence ID" value="MBN7801279.1"/>
    <property type="molecule type" value="Genomic_DNA"/>
</dbReference>
<dbReference type="RefSeq" id="WP_206569248.1">
    <property type="nucleotide sequence ID" value="NZ_JAFKCW010000002.1"/>
</dbReference>
<reference evidence="3 4" key="1">
    <citation type="submission" date="2021-03" db="EMBL/GenBank/DDBJ databases">
        <title>novel species isolated from a fishpond in China.</title>
        <authorList>
            <person name="Lu H."/>
            <person name="Cai Z."/>
        </authorList>
    </citation>
    <scope>NUCLEOTIDE SEQUENCE [LARGE SCALE GENOMIC DNA]</scope>
    <source>
        <strain evidence="3 4">JCM 31546</strain>
    </source>
</reference>
<dbReference type="PROSITE" id="PS50110">
    <property type="entry name" value="RESPONSE_REGULATORY"/>
    <property type="match status" value="1"/>
</dbReference>
<proteinExistence type="predicted"/>
<feature type="modified residue" description="4-aspartylphosphate" evidence="1">
    <location>
        <position position="65"/>
    </location>
</feature>
<name>A0ABS3BPQ7_9BACT</name>
<dbReference type="PANTHER" id="PTHR44520">
    <property type="entry name" value="RESPONSE REGULATOR RCP1-RELATED"/>
    <property type="match status" value="1"/>
</dbReference>
<dbReference type="InterPro" id="IPR001789">
    <property type="entry name" value="Sig_transdc_resp-reg_receiver"/>
</dbReference>
<organism evidence="3 4">
    <name type="scientific">Algoriphagus aestuariicola</name>
    <dbReference type="NCBI Taxonomy" id="1852016"/>
    <lineage>
        <taxon>Bacteria</taxon>
        <taxon>Pseudomonadati</taxon>
        <taxon>Bacteroidota</taxon>
        <taxon>Cytophagia</taxon>
        <taxon>Cytophagales</taxon>
        <taxon>Cyclobacteriaceae</taxon>
        <taxon>Algoriphagus</taxon>
    </lineage>
</organism>
<dbReference type="InterPro" id="IPR052893">
    <property type="entry name" value="TCS_response_regulator"/>
</dbReference>
<dbReference type="SMART" id="SM00448">
    <property type="entry name" value="REC"/>
    <property type="match status" value="1"/>
</dbReference>
<sequence length="144" mass="16399">MTRPPIKILLVEDNEGDILLTTEALQECKIANELHTLRDGSEALFYLMTQAKQSLNELPDLILLDVNLPKKNGHEVLESVKNHPDLKHIPIIMLTTSSSESDILKAYQEHANCYIIKPLEVSDFLHVTSKIEEFWLSIARLPRT</sequence>
<feature type="domain" description="Response regulatory" evidence="2">
    <location>
        <begin position="7"/>
        <end position="132"/>
    </location>
</feature>
<evidence type="ECO:0000313" key="3">
    <source>
        <dbReference type="EMBL" id="MBN7801279.1"/>
    </source>
</evidence>
<dbReference type="PANTHER" id="PTHR44520:SF2">
    <property type="entry name" value="RESPONSE REGULATOR RCP1"/>
    <property type="match status" value="1"/>
</dbReference>
<dbReference type="CDD" id="cd17557">
    <property type="entry name" value="REC_Rcp-like"/>
    <property type="match status" value="1"/>
</dbReference>
<keyword evidence="4" id="KW-1185">Reference proteome</keyword>
<comment type="caution">
    <text evidence="3">The sequence shown here is derived from an EMBL/GenBank/DDBJ whole genome shotgun (WGS) entry which is preliminary data.</text>
</comment>
<dbReference type="InterPro" id="IPR011006">
    <property type="entry name" value="CheY-like_superfamily"/>
</dbReference>
<protein>
    <submittedName>
        <fullName evidence="3">Response regulator</fullName>
    </submittedName>
</protein>
<dbReference type="Proteomes" id="UP000664698">
    <property type="component" value="Unassembled WGS sequence"/>
</dbReference>
<dbReference type="SUPFAM" id="SSF52172">
    <property type="entry name" value="CheY-like"/>
    <property type="match status" value="1"/>
</dbReference>
<dbReference type="Pfam" id="PF00072">
    <property type="entry name" value="Response_reg"/>
    <property type="match status" value="1"/>
</dbReference>
<accession>A0ABS3BPQ7</accession>